<keyword evidence="4" id="KW-1185">Reference proteome</keyword>
<comment type="caution">
    <text evidence="3">The sequence shown here is derived from an EMBL/GenBank/DDBJ whole genome shotgun (WGS) entry which is preliminary data.</text>
</comment>
<dbReference type="Proteomes" id="UP000276133">
    <property type="component" value="Unassembled WGS sequence"/>
</dbReference>
<dbReference type="InterPro" id="IPR031488">
    <property type="entry name" value="Zn_ribbon_mio"/>
</dbReference>
<evidence type="ECO:0000259" key="2">
    <source>
        <dbReference type="Pfam" id="PF17034"/>
    </source>
</evidence>
<dbReference type="GO" id="GO:0005737">
    <property type="term" value="C:cytoplasm"/>
    <property type="evidence" value="ECO:0007669"/>
    <property type="project" value="TreeGrafter"/>
</dbReference>
<sequence>MKLKKYQTLTSLPDHANKIQTDSEPNIPSSSSSTSSLNSISRTNQASQLRNNSHSYNQINSTQSQPQGNQVNFSLNSLNTRPNVTRMVTSQSMNFQVNLSKRPTVFLNCNSCGKNIMEKPSSSANSYLIGSANAMNNFNLLPHDTSLDWCLNCSKFLPHCVVCLRLMKVNLVSAPLVSILQPSISRVQTTPKIMHPYGQPKKMSVQYKSPGKLDMSGFAGKHFYIDENTENQNDKMHIIRKELNERITHMNKVEILFSNKFFMLKSTKFGNWFSWCMSCHHGGHIKHLINWFRFNQKCPYLHCKCQCTNLDHIID</sequence>
<name>A0A3M7RBF5_BRAPC</name>
<dbReference type="EMBL" id="REGN01003816">
    <property type="protein sequence ID" value="RNA20595.1"/>
    <property type="molecule type" value="Genomic_DNA"/>
</dbReference>
<evidence type="ECO:0000313" key="4">
    <source>
        <dbReference type="Proteomes" id="UP000276133"/>
    </source>
</evidence>
<dbReference type="OrthoDB" id="341486at2759"/>
<dbReference type="CDD" id="cd16691">
    <property type="entry name" value="mRING-H2-C3H3C2_Mio"/>
    <property type="match status" value="1"/>
</dbReference>
<proteinExistence type="predicted"/>
<accession>A0A3M7RBF5</accession>
<feature type="compositionally biased region" description="Low complexity" evidence="1">
    <location>
        <begin position="23"/>
        <end position="41"/>
    </location>
</feature>
<evidence type="ECO:0000256" key="1">
    <source>
        <dbReference type="SAM" id="MobiDB-lite"/>
    </source>
</evidence>
<feature type="compositionally biased region" description="Polar residues" evidence="1">
    <location>
        <begin position="42"/>
        <end position="76"/>
    </location>
</feature>
<organism evidence="3 4">
    <name type="scientific">Brachionus plicatilis</name>
    <name type="common">Marine rotifer</name>
    <name type="synonym">Brachionus muelleri</name>
    <dbReference type="NCBI Taxonomy" id="10195"/>
    <lineage>
        <taxon>Eukaryota</taxon>
        <taxon>Metazoa</taxon>
        <taxon>Spiralia</taxon>
        <taxon>Gnathifera</taxon>
        <taxon>Rotifera</taxon>
        <taxon>Eurotatoria</taxon>
        <taxon>Monogononta</taxon>
        <taxon>Pseudotrocha</taxon>
        <taxon>Ploima</taxon>
        <taxon>Brachionidae</taxon>
        <taxon>Brachionus</taxon>
    </lineage>
</organism>
<feature type="region of interest" description="Disordered" evidence="1">
    <location>
        <begin position="1"/>
        <end position="76"/>
    </location>
</feature>
<dbReference type="PANTHER" id="PTHR16453">
    <property type="entry name" value="WD40 DOMAIN-CONTAINING PROTEIN MIO FAMILY MEMBER"/>
    <property type="match status" value="1"/>
</dbReference>
<feature type="domain" description="GATOR2 complex protein MIO zinc-ribbon like" evidence="2">
    <location>
        <begin position="265"/>
        <end position="309"/>
    </location>
</feature>
<dbReference type="InterPro" id="IPR037593">
    <property type="entry name" value="MIOS/Sea4"/>
</dbReference>
<dbReference type="PANTHER" id="PTHR16453:SF9">
    <property type="entry name" value="GATOR COMPLEX PROTEIN MIOS"/>
    <property type="match status" value="1"/>
</dbReference>
<evidence type="ECO:0000313" key="3">
    <source>
        <dbReference type="EMBL" id="RNA20595.1"/>
    </source>
</evidence>
<reference evidence="3 4" key="1">
    <citation type="journal article" date="2018" name="Sci. Rep.">
        <title>Genomic signatures of local adaptation to the degree of environmental predictability in rotifers.</title>
        <authorList>
            <person name="Franch-Gras L."/>
            <person name="Hahn C."/>
            <person name="Garcia-Roger E.M."/>
            <person name="Carmona M.J."/>
            <person name="Serra M."/>
            <person name="Gomez A."/>
        </authorList>
    </citation>
    <scope>NUCLEOTIDE SEQUENCE [LARGE SCALE GENOMIC DNA]</scope>
    <source>
        <strain evidence="3">HYR1</strain>
    </source>
</reference>
<dbReference type="Pfam" id="PF17034">
    <property type="entry name" value="zinc_ribbon_16"/>
    <property type="match status" value="1"/>
</dbReference>
<gene>
    <name evidence="3" type="ORF">BpHYR1_013777</name>
</gene>
<dbReference type="AlphaFoldDB" id="A0A3M7RBF5"/>
<protein>
    <submittedName>
        <fullName evidence="3">WD repeat-containing mio-B</fullName>
    </submittedName>
</protein>
<dbReference type="STRING" id="10195.A0A3M7RBF5"/>